<evidence type="ECO:0000313" key="1">
    <source>
        <dbReference type="EMBL" id="QJA51392.1"/>
    </source>
</evidence>
<proteinExistence type="predicted"/>
<dbReference type="AlphaFoldDB" id="A0A6H1ZVA1"/>
<reference evidence="1" key="1">
    <citation type="submission" date="2020-03" db="EMBL/GenBank/DDBJ databases">
        <title>The deep terrestrial virosphere.</title>
        <authorList>
            <person name="Holmfeldt K."/>
            <person name="Nilsson E."/>
            <person name="Simone D."/>
            <person name="Lopez-Fernandez M."/>
            <person name="Wu X."/>
            <person name="de Brujin I."/>
            <person name="Lundin D."/>
            <person name="Andersson A."/>
            <person name="Bertilsson S."/>
            <person name="Dopson M."/>
        </authorList>
    </citation>
    <scope>NUCLEOTIDE SEQUENCE</scope>
    <source>
        <strain evidence="2">MM415B03148</strain>
        <strain evidence="1">TM448A02094</strain>
    </source>
</reference>
<accession>A0A6H1ZVA1</accession>
<name>A0A6H1ZVA1_9ZZZZ</name>
<gene>
    <name evidence="2" type="ORF">MM415B03148_0002</name>
    <name evidence="1" type="ORF">TM448A02094_0003</name>
</gene>
<dbReference type="EMBL" id="MT144259">
    <property type="protein sequence ID" value="QJA51392.1"/>
    <property type="molecule type" value="Genomic_DNA"/>
</dbReference>
<evidence type="ECO:0000313" key="2">
    <source>
        <dbReference type="EMBL" id="QJA86647.1"/>
    </source>
</evidence>
<protein>
    <submittedName>
        <fullName evidence="1">Uncharacterized protein</fullName>
    </submittedName>
</protein>
<organism evidence="1">
    <name type="scientific">viral metagenome</name>
    <dbReference type="NCBI Taxonomy" id="1070528"/>
    <lineage>
        <taxon>unclassified sequences</taxon>
        <taxon>metagenomes</taxon>
        <taxon>organismal metagenomes</taxon>
    </lineage>
</organism>
<dbReference type="EMBL" id="MT142650">
    <property type="protein sequence ID" value="QJA86647.1"/>
    <property type="molecule type" value="Genomic_DNA"/>
</dbReference>
<sequence length="62" mass="7405">MTIQINHQFPDGRVEMCAHVDLNGPDFHDELRKFMKAYQKTKPLRDGAVWLFCNEKSEHFRK</sequence>